<feature type="transmembrane region" description="Helical" evidence="1">
    <location>
        <begin position="97"/>
        <end position="119"/>
    </location>
</feature>
<dbReference type="EMBL" id="JBHUDI010000002">
    <property type="protein sequence ID" value="MFD1562628.1"/>
    <property type="molecule type" value="Genomic_DNA"/>
</dbReference>
<sequence length="392" mass="40827">MTTAIVSRWARRYVLASVLFLIAWQVGTVAEIPRHAEVVLGVYGFVLHMVFGKAYSLVPTYFDRQLAFARAPAVQFPFTVAGTAGLVGTSLEVGPPWLGSAGASLWSLGVGVFLGTLLWTVRGNLTGRETATGETNAERQPIDRVANGFVPVALGYLAVGTYETLAVYTALPVLFDGTLPRVTHLLAAGTAGVLIFALGFRLLPRFFVASLPWTLVVVVLPAGALGPAVLAAHLGIGPRFRLGALVEAIAVTGFALGVALLFVRSERRRVGFTAVLAGAASGVGGVALGLWFALEQQSPELVLAHLRLNGLGFLGLTIVGLAYQFYPPAVGALPGASDRTALVSIASLAGGLVVQLIGLAGHRPLLTTVGHLVTLGGALLYAYVIVAVFAAR</sequence>
<dbReference type="AlphaFoldDB" id="A0ABD6BCX0"/>
<evidence type="ECO:0000256" key="1">
    <source>
        <dbReference type="SAM" id="Phobius"/>
    </source>
</evidence>
<keyword evidence="3" id="KW-1185">Reference proteome</keyword>
<comment type="caution">
    <text evidence="2">The sequence shown here is derived from an EMBL/GenBank/DDBJ whole genome shotgun (WGS) entry which is preliminary data.</text>
</comment>
<name>A0ABD6BCX0_9EURY</name>
<reference evidence="2 3" key="1">
    <citation type="journal article" date="2019" name="Int. J. Syst. Evol. Microbiol.">
        <title>The Global Catalogue of Microorganisms (GCM) 10K type strain sequencing project: providing services to taxonomists for standard genome sequencing and annotation.</title>
        <authorList>
            <consortium name="The Broad Institute Genomics Platform"/>
            <consortium name="The Broad Institute Genome Sequencing Center for Infectious Disease"/>
            <person name="Wu L."/>
            <person name="Ma J."/>
        </authorList>
    </citation>
    <scope>NUCLEOTIDE SEQUENCE [LARGE SCALE GENOMIC DNA]</scope>
    <source>
        <strain evidence="2 3">CGMCC 1.12230</strain>
    </source>
</reference>
<feature type="transmembrane region" description="Helical" evidence="1">
    <location>
        <begin position="242"/>
        <end position="263"/>
    </location>
</feature>
<feature type="transmembrane region" description="Helical" evidence="1">
    <location>
        <begin position="341"/>
        <end position="360"/>
    </location>
</feature>
<feature type="transmembrane region" description="Helical" evidence="1">
    <location>
        <begin position="270"/>
        <end position="294"/>
    </location>
</feature>
<feature type="transmembrane region" description="Helical" evidence="1">
    <location>
        <begin position="372"/>
        <end position="391"/>
    </location>
</feature>
<evidence type="ECO:0000313" key="3">
    <source>
        <dbReference type="Proteomes" id="UP001597076"/>
    </source>
</evidence>
<protein>
    <submittedName>
        <fullName evidence="2">Uncharacterized protein</fullName>
    </submittedName>
</protein>
<dbReference type="Proteomes" id="UP001597076">
    <property type="component" value="Unassembled WGS sequence"/>
</dbReference>
<feature type="transmembrane region" description="Helical" evidence="1">
    <location>
        <begin position="215"/>
        <end position="236"/>
    </location>
</feature>
<keyword evidence="1" id="KW-1133">Transmembrane helix</keyword>
<accession>A0ABD6BCX0</accession>
<gene>
    <name evidence="2" type="ORF">ACFR99_03545</name>
</gene>
<keyword evidence="1" id="KW-0812">Transmembrane</keyword>
<feature type="transmembrane region" description="Helical" evidence="1">
    <location>
        <begin position="74"/>
        <end position="91"/>
    </location>
</feature>
<dbReference type="RefSeq" id="WP_390284438.1">
    <property type="nucleotide sequence ID" value="NZ_JBHUDI010000002.1"/>
</dbReference>
<feature type="transmembrane region" description="Helical" evidence="1">
    <location>
        <begin position="306"/>
        <end position="329"/>
    </location>
</feature>
<feature type="transmembrane region" description="Helical" evidence="1">
    <location>
        <begin position="183"/>
        <end position="203"/>
    </location>
</feature>
<feature type="transmembrane region" description="Helical" evidence="1">
    <location>
        <begin position="40"/>
        <end position="62"/>
    </location>
</feature>
<proteinExistence type="predicted"/>
<organism evidence="2 3">
    <name type="scientific">Haloarchaeobius amylolyticus</name>
    <dbReference type="NCBI Taxonomy" id="1198296"/>
    <lineage>
        <taxon>Archaea</taxon>
        <taxon>Methanobacteriati</taxon>
        <taxon>Methanobacteriota</taxon>
        <taxon>Stenosarchaea group</taxon>
        <taxon>Halobacteria</taxon>
        <taxon>Halobacteriales</taxon>
        <taxon>Halorubellaceae</taxon>
        <taxon>Haloarchaeobius</taxon>
    </lineage>
</organism>
<keyword evidence="1" id="KW-0472">Membrane</keyword>
<evidence type="ECO:0000313" key="2">
    <source>
        <dbReference type="EMBL" id="MFD1562628.1"/>
    </source>
</evidence>
<feature type="transmembrane region" description="Helical" evidence="1">
    <location>
        <begin position="149"/>
        <end position="171"/>
    </location>
</feature>